<sequence length="399" mass="39958">MDRPSQKPPEHPGPLPEAGESPLSFPVEAPKPVGVEPGAGEPLGTSVEAVPPLAAAAEAAPAASAEATQAVSPLAFPVEAAPPHAIAAEATPAGPAVSPLSFPVEAVPPLAAAAEAAPAGPVEATQAVSPLAFPAEAAPPTAPPLFPATPPTDPHAFHPPAEQLPFPVAELPGSVTAIQAPAPAPAPESAPIPVTETPSETPTGLLRFLPPVLTAVAALMTVAGCLLPLFRLQQHVSVRQRFFEAQLTLTETAWGSRIEIPGQEVAEQGGSPVGIPLILAVLVLAVAAFTAFARPGRGPGRWLIAAGAVFTAGVVTTVGMGGPGLSALADGMDLEVTTEAGMWLLIGATVVAGVAAVLAYLPAWRRPGEEWADPALAYADTPTPPSGVAITVLPPEEPG</sequence>
<dbReference type="AlphaFoldDB" id="A0A6I8M5S2"/>
<keyword evidence="2" id="KW-0812">Transmembrane</keyword>
<feature type="transmembrane region" description="Helical" evidence="2">
    <location>
        <begin position="340"/>
        <end position="361"/>
    </location>
</feature>
<dbReference type="EMBL" id="CABVGP010000003">
    <property type="protein sequence ID" value="VVJ24220.1"/>
    <property type="molecule type" value="Genomic_DNA"/>
</dbReference>
<gene>
    <name evidence="3" type="ORF">AA23TX_09094</name>
</gene>
<evidence type="ECO:0000313" key="3">
    <source>
        <dbReference type="EMBL" id="VVJ24220.1"/>
    </source>
</evidence>
<feature type="transmembrane region" description="Helical" evidence="2">
    <location>
        <begin position="208"/>
        <end position="230"/>
    </location>
</feature>
<feature type="compositionally biased region" description="Basic and acidic residues" evidence="1">
    <location>
        <begin position="1"/>
        <end position="10"/>
    </location>
</feature>
<proteinExistence type="predicted"/>
<feature type="transmembrane region" description="Helical" evidence="2">
    <location>
        <begin position="273"/>
        <end position="293"/>
    </location>
</feature>
<organism evidence="3 4">
    <name type="scientific">Amycolatopsis camponoti</name>
    <dbReference type="NCBI Taxonomy" id="2606593"/>
    <lineage>
        <taxon>Bacteria</taxon>
        <taxon>Bacillati</taxon>
        <taxon>Actinomycetota</taxon>
        <taxon>Actinomycetes</taxon>
        <taxon>Pseudonocardiales</taxon>
        <taxon>Pseudonocardiaceae</taxon>
        <taxon>Amycolatopsis</taxon>
    </lineage>
</organism>
<dbReference type="RefSeq" id="WP_230863079.1">
    <property type="nucleotide sequence ID" value="NZ_CABVGP010000003.1"/>
</dbReference>
<protein>
    <submittedName>
        <fullName evidence="3">Uncharacterized protein</fullName>
    </submittedName>
</protein>
<evidence type="ECO:0000256" key="2">
    <source>
        <dbReference type="SAM" id="Phobius"/>
    </source>
</evidence>
<feature type="transmembrane region" description="Helical" evidence="2">
    <location>
        <begin position="302"/>
        <end position="320"/>
    </location>
</feature>
<evidence type="ECO:0000256" key="1">
    <source>
        <dbReference type="SAM" id="MobiDB-lite"/>
    </source>
</evidence>
<keyword evidence="4" id="KW-1185">Reference proteome</keyword>
<keyword evidence="2" id="KW-1133">Transmembrane helix</keyword>
<keyword evidence="2" id="KW-0472">Membrane</keyword>
<name>A0A6I8M5S2_9PSEU</name>
<reference evidence="3 4" key="1">
    <citation type="submission" date="2019-09" db="EMBL/GenBank/DDBJ databases">
        <authorList>
            <person name="Leyn A S."/>
        </authorList>
    </citation>
    <scope>NUCLEOTIDE SEQUENCE [LARGE SCALE GENOMIC DNA]</scope>
    <source>
        <strain evidence="3">AA231_1</strain>
    </source>
</reference>
<accession>A0A6I8M5S2</accession>
<dbReference type="Proteomes" id="UP000399805">
    <property type="component" value="Unassembled WGS sequence"/>
</dbReference>
<feature type="region of interest" description="Disordered" evidence="1">
    <location>
        <begin position="1"/>
        <end position="46"/>
    </location>
</feature>
<evidence type="ECO:0000313" key="4">
    <source>
        <dbReference type="Proteomes" id="UP000399805"/>
    </source>
</evidence>